<dbReference type="InterPro" id="IPR029751">
    <property type="entry name" value="Ribosomal_L25_dom"/>
</dbReference>
<dbReference type="SUPFAM" id="SSF50715">
    <property type="entry name" value="Ribosomal protein L25-like"/>
    <property type="match status" value="1"/>
</dbReference>
<dbReference type="Gene3D" id="2.170.120.20">
    <property type="entry name" value="Ribosomal protein L25, beta domain"/>
    <property type="match status" value="1"/>
</dbReference>
<dbReference type="EMBL" id="CP009687">
    <property type="protein sequence ID" value="AKL93555.1"/>
    <property type="molecule type" value="Genomic_DNA"/>
</dbReference>
<dbReference type="Pfam" id="PF01386">
    <property type="entry name" value="Ribosomal_L25p"/>
    <property type="match status" value="1"/>
</dbReference>
<proteinExistence type="inferred from homology"/>
<dbReference type="InterPro" id="IPR020930">
    <property type="entry name" value="Ribosomal_uL5_bac-type"/>
</dbReference>
<dbReference type="GO" id="GO:0006412">
    <property type="term" value="P:translation"/>
    <property type="evidence" value="ECO:0007669"/>
    <property type="project" value="UniProtKB-UniRule"/>
</dbReference>
<dbReference type="InterPro" id="IPR020057">
    <property type="entry name" value="Ribosomal_bL25_b-dom"/>
</dbReference>
<keyword evidence="4 5" id="KW-0687">Ribonucleoprotein</keyword>
<dbReference type="InterPro" id="IPR001021">
    <property type="entry name" value="Ribosomal_bL25_long"/>
</dbReference>
<dbReference type="RefSeq" id="WP_044826339.1">
    <property type="nucleotide sequence ID" value="NZ_CP009687.1"/>
</dbReference>
<dbReference type="InterPro" id="IPR020056">
    <property type="entry name" value="Rbsml_bL25/Gln-tRNA_synth_N"/>
</dbReference>
<comment type="function">
    <text evidence="5">This is one of the proteins that binds to the 5S RNA in the ribosome where it forms part of the central protuberance.</text>
</comment>
<dbReference type="GO" id="GO:0003735">
    <property type="term" value="F:structural constituent of ribosome"/>
    <property type="evidence" value="ECO:0007669"/>
    <property type="project" value="InterPro"/>
</dbReference>
<dbReference type="KEGG" id="cace:CACET_c00340"/>
<dbReference type="PATRIC" id="fig|84022.5.peg.2256"/>
<evidence type="ECO:0000256" key="4">
    <source>
        <dbReference type="ARBA" id="ARBA00023274"/>
    </source>
</evidence>
<dbReference type="PANTHER" id="PTHR33284:SF1">
    <property type="entry name" value="RIBOSOMAL PROTEIN L25_GLN-TRNA SYNTHETASE, ANTI-CODON-BINDING DOMAIN-CONTAINING PROTEIN"/>
    <property type="match status" value="1"/>
</dbReference>
<dbReference type="InterPro" id="IPR011035">
    <property type="entry name" value="Ribosomal_bL25/Gln-tRNA_synth"/>
</dbReference>
<keyword evidence="7" id="KW-1185">Reference proteome</keyword>
<dbReference type="Proteomes" id="UP000035704">
    <property type="component" value="Chromosome"/>
</dbReference>
<dbReference type="NCBIfam" id="TIGR00731">
    <property type="entry name" value="bL25_bact_ctc"/>
    <property type="match status" value="1"/>
</dbReference>
<dbReference type="Gene3D" id="2.40.240.10">
    <property type="entry name" value="Ribosomal Protein L25, Chain P"/>
    <property type="match status" value="1"/>
</dbReference>
<sequence length="199" mass="22335">MSTPMLKVSAREATGKNKVSKDRKKGTIPGVVYCKGQGTKLIYLNAKEMEKLLSHYGIGTKITLDFDGEKTYAIIKEIQKNTIKSNLLHADLQTLDENEKIKLSMPIYILNKEKVESSSEILQSQLSEVEIQTYPKYIPDKIELDATKIREKDSLTVADLNIATNENIEILNDMSSVIATIVYASKVQETEEETGESFL</sequence>
<dbReference type="HAMAP" id="MF_01334">
    <property type="entry name" value="Ribosomal_bL25_CTC"/>
    <property type="match status" value="1"/>
</dbReference>
<evidence type="ECO:0000313" key="6">
    <source>
        <dbReference type="EMBL" id="AKL93555.1"/>
    </source>
</evidence>
<accession>A0A0D8I8Q2</accession>
<dbReference type="GO" id="GO:0008097">
    <property type="term" value="F:5S rRNA binding"/>
    <property type="evidence" value="ECO:0007669"/>
    <property type="project" value="InterPro"/>
</dbReference>
<dbReference type="Pfam" id="PF14693">
    <property type="entry name" value="Ribosomal_TL5_C"/>
    <property type="match status" value="1"/>
</dbReference>
<evidence type="ECO:0000256" key="2">
    <source>
        <dbReference type="ARBA" id="ARBA00022884"/>
    </source>
</evidence>
<name>A0A0D8I8Q2_9CLOT</name>
<keyword evidence="1 5" id="KW-0699">rRNA-binding</keyword>
<protein>
    <recommendedName>
        <fullName evidence="5">Large ribosomal subunit protein bL25</fullName>
    </recommendedName>
    <alternativeName>
        <fullName evidence="5">General stress protein CTC</fullName>
    </alternativeName>
</protein>
<evidence type="ECO:0000256" key="5">
    <source>
        <dbReference type="HAMAP-Rule" id="MF_01334"/>
    </source>
</evidence>
<dbReference type="AlphaFoldDB" id="A0A0D8I8Q2"/>
<comment type="similarity">
    <text evidence="5">Belongs to the bacterial ribosomal protein bL25 family. CTC subfamily.</text>
</comment>
<dbReference type="PANTHER" id="PTHR33284">
    <property type="entry name" value="RIBOSOMAL PROTEIN L25/GLN-TRNA SYNTHETASE, ANTI-CODON-BINDING DOMAIN-CONTAINING PROTEIN"/>
    <property type="match status" value="1"/>
</dbReference>
<organism evidence="6 7">
    <name type="scientific">Clostridium aceticum</name>
    <dbReference type="NCBI Taxonomy" id="84022"/>
    <lineage>
        <taxon>Bacteria</taxon>
        <taxon>Bacillati</taxon>
        <taxon>Bacillota</taxon>
        <taxon>Clostridia</taxon>
        <taxon>Eubacteriales</taxon>
        <taxon>Clostridiaceae</taxon>
        <taxon>Clostridium</taxon>
    </lineage>
</organism>
<evidence type="ECO:0000313" key="7">
    <source>
        <dbReference type="Proteomes" id="UP000035704"/>
    </source>
</evidence>
<dbReference type="OrthoDB" id="9790002at2"/>
<comment type="subunit">
    <text evidence="5">Part of the 50S ribosomal subunit; part of the 5S rRNA/L5/L18/L25 subcomplex. Contacts the 5S rRNA. Binds to the 5S rRNA independently of L5 and L18.</text>
</comment>
<dbReference type="CDD" id="cd00495">
    <property type="entry name" value="Ribosomal_L25_TL5_CTC"/>
    <property type="match status" value="1"/>
</dbReference>
<keyword evidence="2 5" id="KW-0694">RNA-binding</keyword>
<evidence type="ECO:0000256" key="3">
    <source>
        <dbReference type="ARBA" id="ARBA00022980"/>
    </source>
</evidence>
<reference evidence="6 7" key="1">
    <citation type="submission" date="2014-10" db="EMBL/GenBank/DDBJ databases">
        <title>Genome sequence of Clostridium aceticum DSM 1496.</title>
        <authorList>
            <person name="Poehlein A."/>
            <person name="Schiel-Bengelsdorf B."/>
            <person name="Gottschalk G."/>
            <person name="Duerre P."/>
            <person name="Daniel R."/>
        </authorList>
    </citation>
    <scope>NUCLEOTIDE SEQUENCE [LARGE SCALE GENOMIC DNA]</scope>
    <source>
        <strain evidence="6 7">DSM 1496</strain>
    </source>
</reference>
<dbReference type="InterPro" id="IPR037121">
    <property type="entry name" value="Ribosomal_bL25_C"/>
</dbReference>
<keyword evidence="3 5" id="KW-0689">Ribosomal protein</keyword>
<dbReference type="STRING" id="84022.CACET_c00340"/>
<evidence type="ECO:0000256" key="1">
    <source>
        <dbReference type="ARBA" id="ARBA00022730"/>
    </source>
</evidence>
<dbReference type="GO" id="GO:0022625">
    <property type="term" value="C:cytosolic large ribosomal subunit"/>
    <property type="evidence" value="ECO:0007669"/>
    <property type="project" value="TreeGrafter"/>
</dbReference>
<gene>
    <name evidence="6" type="primary">rplY1</name>
    <name evidence="5" type="synonym">ctc</name>
    <name evidence="5" type="synonym">rplY</name>
    <name evidence="6" type="ORF">CACET_c00340</name>
</gene>